<organism evidence="1 2">
    <name type="scientific">Piscinibacter terrae</name>
    <dbReference type="NCBI Taxonomy" id="2496871"/>
    <lineage>
        <taxon>Bacteria</taxon>
        <taxon>Pseudomonadati</taxon>
        <taxon>Pseudomonadota</taxon>
        <taxon>Betaproteobacteria</taxon>
        <taxon>Burkholderiales</taxon>
        <taxon>Sphaerotilaceae</taxon>
        <taxon>Piscinibacter</taxon>
    </lineage>
</organism>
<proteinExistence type="predicted"/>
<dbReference type="InterPro" id="IPR027417">
    <property type="entry name" value="P-loop_NTPase"/>
</dbReference>
<evidence type="ECO:0000313" key="1">
    <source>
        <dbReference type="EMBL" id="RQP21873.1"/>
    </source>
</evidence>
<gene>
    <name evidence="1" type="ORF">DZC73_25885</name>
</gene>
<evidence type="ECO:0000313" key="2">
    <source>
        <dbReference type="Proteomes" id="UP000267464"/>
    </source>
</evidence>
<keyword evidence="2" id="KW-1185">Reference proteome</keyword>
<dbReference type="Proteomes" id="UP000267464">
    <property type="component" value="Unassembled WGS sequence"/>
</dbReference>
<dbReference type="AlphaFoldDB" id="A0A3N7HK14"/>
<keyword evidence="1" id="KW-0067">ATP-binding</keyword>
<sequence>MVVATRLSDQLDLVDEAARDVVKAAVEHMALTAYGVGYTATRAYLDSIRTKLRGRGELTVRALWCPLMLPGNVPEDRAASQLALREVFQTEFGLTGAIDPQWSLKGYPANADFLLWLSASSAEDFLLVQEYSFDMPASLGDFREQGTHLDELMRHRRIVDSRSVFARVASEVDRERFELSEDIKNHLGALTGENKPLYKLCQAASYVERMVELMRARGVLTTTCSARALAITPNGLESLAATYSIDGPVDARVELMAQMGAAYRQAQKTSDGDDAALTERIASLFRSMLNKLPKPLRDGMAGLRAVPKPGEDYLFEFDEELKDFANPVDTFPLADAIDLVEDTPALRSYFGEPPKLAVERSMRDFARGAHALSLRDMHAAAVVAGLNCSTPGKLNVIALEGNPGIGKTTAIRRHLSKKEDGYLFLYVSPRVVINRDVTQNMARTSEGETTGILTITTNAQLIAAAERWHAKQVESGIDTKRHIAGAVVADGVPGLRIPDGAMLVLSPEEEQEIDADHAGSTIRKNTLSEHEDLVKERPLTGVLKGMASTARELLDLNPAVNRLVLTAALQGFRERANQQTTIDALSSLFKNKASTAAGREDRHRFARGMPTIVVMVDELAGDGAGARFVHTVAMWLNKEFILAFEDTPSPFTVTLVVSDASLGNELVLNRYLNAGERAPDKVLVSRSAGRLPFRLAADKVKIGGGMRETLHVMTNSFPASELHMKYRVKLSAVQIEETKLGEKETPRQAIRRVADETVLANAEAEVLKALDAGARQVIYFAQDKVFLSSLKARLTVGSGRGLSEKTVQVLDSSVPGHKRRLLVEPRVRDKVRVFLMTSSGARGVSFPLTDWIIASVPRFNVEASLMEIAQLIYRGRGTYKNEAGEERSGDSVPRHLVMLVDDYIVSEGGIDERQWLRQSLDLMTLLVMLRATVFTRITGDAGLRQNLALVPVGAVGTSELVSLMSQYVGQFVKEAEVFKLRSSNKELIALAERARANVVDIFSRTKLHGVAKRGEDGRSMVKASCLQALCDVAASPMGPLLTAAVGDPSLPDHVFFSGPVIVETWQGFEKQEVFAFEGHETQMNLGIRRLVAQLYEIDRQRDFPPALRIPATNLLRLLMRDQHDAANEFRTLKELRSPNTWVAVPAGHQQFRFSSDVDESQPFRLDDPPLWHEALGRSLNAGSSMMPPLPTYESFPWAAVVGEVSPLKLDLVFDDRYFMASNELNLLNTLLLARDEDASASGSN</sequence>
<dbReference type="GO" id="GO:0004386">
    <property type="term" value="F:helicase activity"/>
    <property type="evidence" value="ECO:0007669"/>
    <property type="project" value="UniProtKB-KW"/>
</dbReference>
<protein>
    <submittedName>
        <fullName evidence="1">Helicase</fullName>
    </submittedName>
</protein>
<reference evidence="1 2" key="1">
    <citation type="submission" date="2018-08" db="EMBL/GenBank/DDBJ databases">
        <authorList>
            <person name="Khan S.A."/>
            <person name="Jeon C.O."/>
            <person name="Chun B.H."/>
            <person name="Jeong S.E."/>
        </authorList>
    </citation>
    <scope>NUCLEOTIDE SEQUENCE [LARGE SCALE GENOMIC DNA]</scope>
    <source>
        <strain evidence="1 2">S-16</strain>
    </source>
</reference>
<name>A0A3N7HK14_9BURK</name>
<dbReference type="SUPFAM" id="SSF52540">
    <property type="entry name" value="P-loop containing nucleoside triphosphate hydrolases"/>
    <property type="match status" value="1"/>
</dbReference>
<reference evidence="1 2" key="2">
    <citation type="submission" date="2018-12" db="EMBL/GenBank/DDBJ databases">
        <title>Rhizobacter gummiphilus sp. nov., a rubber-degrading bacterium isolated from the soil of a botanical garden in Japan.</title>
        <authorList>
            <person name="Shunsuke S.S."/>
        </authorList>
    </citation>
    <scope>NUCLEOTIDE SEQUENCE [LARGE SCALE GENOMIC DNA]</scope>
    <source>
        <strain evidence="1 2">S-16</strain>
    </source>
</reference>
<keyword evidence="1" id="KW-0547">Nucleotide-binding</keyword>
<comment type="caution">
    <text evidence="1">The sequence shown here is derived from an EMBL/GenBank/DDBJ whole genome shotgun (WGS) entry which is preliminary data.</text>
</comment>
<dbReference type="EMBL" id="QUSW01000009">
    <property type="protein sequence ID" value="RQP21873.1"/>
    <property type="molecule type" value="Genomic_DNA"/>
</dbReference>
<keyword evidence="1" id="KW-0347">Helicase</keyword>
<keyword evidence="1" id="KW-0378">Hydrolase</keyword>
<accession>A0A3N7HK14</accession>